<dbReference type="EMBL" id="CAMAPE010000027">
    <property type="protein sequence ID" value="CAH9091338.1"/>
    <property type="molecule type" value="Genomic_DNA"/>
</dbReference>
<sequence>MPNSHWPRKSVPQTIPQPNETIILEQQVGSLRPNASLSSTSAKWDLIFEQQVDPLRSNKNPSAKTEERQPLRPRKVSQRPDHRSRVPPSAKESQCATAPSPPV</sequence>
<evidence type="ECO:0000313" key="2">
    <source>
        <dbReference type="EMBL" id="CAH9091338.1"/>
    </source>
</evidence>
<evidence type="ECO:0000256" key="1">
    <source>
        <dbReference type="SAM" id="MobiDB-lite"/>
    </source>
</evidence>
<keyword evidence="3" id="KW-1185">Reference proteome</keyword>
<reference evidence="2" key="1">
    <citation type="submission" date="2022-07" db="EMBL/GenBank/DDBJ databases">
        <authorList>
            <person name="Macas J."/>
            <person name="Novak P."/>
            <person name="Neumann P."/>
        </authorList>
    </citation>
    <scope>NUCLEOTIDE SEQUENCE</scope>
</reference>
<name>A0A9P0Z6F9_CUSEU</name>
<gene>
    <name evidence="2" type="ORF">CEURO_LOCUS11507</name>
</gene>
<protein>
    <submittedName>
        <fullName evidence="2">Uncharacterized protein</fullName>
    </submittedName>
</protein>
<dbReference type="AlphaFoldDB" id="A0A9P0Z6F9"/>
<proteinExistence type="predicted"/>
<organism evidence="2 3">
    <name type="scientific">Cuscuta europaea</name>
    <name type="common">European dodder</name>
    <dbReference type="NCBI Taxonomy" id="41803"/>
    <lineage>
        <taxon>Eukaryota</taxon>
        <taxon>Viridiplantae</taxon>
        <taxon>Streptophyta</taxon>
        <taxon>Embryophyta</taxon>
        <taxon>Tracheophyta</taxon>
        <taxon>Spermatophyta</taxon>
        <taxon>Magnoliopsida</taxon>
        <taxon>eudicotyledons</taxon>
        <taxon>Gunneridae</taxon>
        <taxon>Pentapetalae</taxon>
        <taxon>asterids</taxon>
        <taxon>lamiids</taxon>
        <taxon>Solanales</taxon>
        <taxon>Convolvulaceae</taxon>
        <taxon>Cuscuteae</taxon>
        <taxon>Cuscuta</taxon>
        <taxon>Cuscuta subgen. Cuscuta</taxon>
    </lineage>
</organism>
<dbReference type="Proteomes" id="UP001152484">
    <property type="component" value="Unassembled WGS sequence"/>
</dbReference>
<evidence type="ECO:0000313" key="3">
    <source>
        <dbReference type="Proteomes" id="UP001152484"/>
    </source>
</evidence>
<comment type="caution">
    <text evidence="2">The sequence shown here is derived from an EMBL/GenBank/DDBJ whole genome shotgun (WGS) entry which is preliminary data.</text>
</comment>
<feature type="region of interest" description="Disordered" evidence="1">
    <location>
        <begin position="52"/>
        <end position="103"/>
    </location>
</feature>
<accession>A0A9P0Z6F9</accession>